<evidence type="ECO:0000256" key="4">
    <source>
        <dbReference type="PROSITE-ProRule" id="PRU00169"/>
    </source>
</evidence>
<dbReference type="RefSeq" id="WP_378094632.1">
    <property type="nucleotide sequence ID" value="NZ_JBHSEP010000005.1"/>
</dbReference>
<dbReference type="SMART" id="SM00448">
    <property type="entry name" value="REC"/>
    <property type="match status" value="1"/>
</dbReference>
<dbReference type="PROSITE" id="PS00041">
    <property type="entry name" value="HTH_ARAC_FAMILY_1"/>
    <property type="match status" value="1"/>
</dbReference>
<dbReference type="InterPro" id="IPR001789">
    <property type="entry name" value="Sig_transdc_resp-reg_receiver"/>
</dbReference>
<dbReference type="InterPro" id="IPR020449">
    <property type="entry name" value="Tscrpt_reg_AraC-type_HTH"/>
</dbReference>
<dbReference type="PROSITE" id="PS50110">
    <property type="entry name" value="RESPONSE_REGULATORY"/>
    <property type="match status" value="1"/>
</dbReference>
<dbReference type="InterPro" id="IPR018062">
    <property type="entry name" value="HTH_AraC-typ_CS"/>
</dbReference>
<organism evidence="7 8">
    <name type="scientific">Cohnella hongkongensis</name>
    <dbReference type="NCBI Taxonomy" id="178337"/>
    <lineage>
        <taxon>Bacteria</taxon>
        <taxon>Bacillati</taxon>
        <taxon>Bacillota</taxon>
        <taxon>Bacilli</taxon>
        <taxon>Bacillales</taxon>
        <taxon>Paenibacillaceae</taxon>
        <taxon>Cohnella</taxon>
    </lineage>
</organism>
<evidence type="ECO:0000259" key="5">
    <source>
        <dbReference type="PROSITE" id="PS01124"/>
    </source>
</evidence>
<evidence type="ECO:0000313" key="7">
    <source>
        <dbReference type="EMBL" id="MFC4598409.1"/>
    </source>
</evidence>
<evidence type="ECO:0000256" key="3">
    <source>
        <dbReference type="ARBA" id="ARBA00023163"/>
    </source>
</evidence>
<dbReference type="Pfam" id="PF00072">
    <property type="entry name" value="Response_reg"/>
    <property type="match status" value="1"/>
</dbReference>
<dbReference type="Gene3D" id="3.40.50.2300">
    <property type="match status" value="1"/>
</dbReference>
<evidence type="ECO:0000256" key="2">
    <source>
        <dbReference type="ARBA" id="ARBA00023125"/>
    </source>
</evidence>
<feature type="domain" description="Response regulatory" evidence="6">
    <location>
        <begin position="2"/>
        <end position="119"/>
    </location>
</feature>
<dbReference type="CDD" id="cd17536">
    <property type="entry name" value="REC_YesN-like"/>
    <property type="match status" value="1"/>
</dbReference>
<feature type="domain" description="HTH araC/xylS-type" evidence="5">
    <location>
        <begin position="435"/>
        <end position="534"/>
    </location>
</feature>
<keyword evidence="1" id="KW-0805">Transcription regulation</keyword>
<dbReference type="InterPro" id="IPR011006">
    <property type="entry name" value="CheY-like_superfamily"/>
</dbReference>
<evidence type="ECO:0000256" key="1">
    <source>
        <dbReference type="ARBA" id="ARBA00023015"/>
    </source>
</evidence>
<dbReference type="SUPFAM" id="SSF46689">
    <property type="entry name" value="Homeodomain-like"/>
    <property type="match status" value="2"/>
</dbReference>
<dbReference type="Gene3D" id="1.10.10.60">
    <property type="entry name" value="Homeodomain-like"/>
    <property type="match status" value="2"/>
</dbReference>
<evidence type="ECO:0000259" key="6">
    <source>
        <dbReference type="PROSITE" id="PS50110"/>
    </source>
</evidence>
<dbReference type="InterPro" id="IPR018060">
    <property type="entry name" value="HTH_AraC"/>
</dbReference>
<comment type="caution">
    <text evidence="7">The sequence shown here is derived from an EMBL/GenBank/DDBJ whole genome shotgun (WGS) entry which is preliminary data.</text>
</comment>
<reference evidence="8" key="1">
    <citation type="journal article" date="2019" name="Int. J. Syst. Evol. Microbiol.">
        <title>The Global Catalogue of Microorganisms (GCM) 10K type strain sequencing project: providing services to taxonomists for standard genome sequencing and annotation.</title>
        <authorList>
            <consortium name="The Broad Institute Genomics Platform"/>
            <consortium name="The Broad Institute Genome Sequencing Center for Infectious Disease"/>
            <person name="Wu L."/>
            <person name="Ma J."/>
        </authorList>
    </citation>
    <scope>NUCLEOTIDE SEQUENCE [LARGE SCALE GENOMIC DNA]</scope>
    <source>
        <strain evidence="8">CCUG 49571</strain>
    </source>
</reference>
<gene>
    <name evidence="7" type="ORF">ACFO3S_09215</name>
</gene>
<dbReference type="Pfam" id="PF12833">
    <property type="entry name" value="HTH_18"/>
    <property type="match status" value="1"/>
</dbReference>
<evidence type="ECO:0000313" key="8">
    <source>
        <dbReference type="Proteomes" id="UP001596028"/>
    </source>
</evidence>
<dbReference type="EMBL" id="JBHSEP010000005">
    <property type="protein sequence ID" value="MFC4598409.1"/>
    <property type="molecule type" value="Genomic_DNA"/>
</dbReference>
<proteinExistence type="predicted"/>
<dbReference type="InterPro" id="IPR009057">
    <property type="entry name" value="Homeodomain-like_sf"/>
</dbReference>
<dbReference type="PRINTS" id="PR00032">
    <property type="entry name" value="HTHARAC"/>
</dbReference>
<dbReference type="Pfam" id="PF17853">
    <property type="entry name" value="GGDEF_2"/>
    <property type="match status" value="1"/>
</dbReference>
<dbReference type="PROSITE" id="PS01124">
    <property type="entry name" value="HTH_ARAC_FAMILY_2"/>
    <property type="match status" value="1"/>
</dbReference>
<dbReference type="SUPFAM" id="SSF52172">
    <property type="entry name" value="CheY-like"/>
    <property type="match status" value="1"/>
</dbReference>
<dbReference type="InterPro" id="IPR041522">
    <property type="entry name" value="CdaR_GGDEF"/>
</dbReference>
<accession>A0ABV9FEA4</accession>
<dbReference type="SMART" id="SM00342">
    <property type="entry name" value="HTH_ARAC"/>
    <property type="match status" value="1"/>
</dbReference>
<keyword evidence="2" id="KW-0238">DNA-binding</keyword>
<keyword evidence="8" id="KW-1185">Reference proteome</keyword>
<keyword evidence="4" id="KW-0597">Phosphoprotein</keyword>
<protein>
    <submittedName>
        <fullName evidence="7">Response regulator</fullName>
    </submittedName>
</protein>
<feature type="modified residue" description="4-aspartylphosphate" evidence="4">
    <location>
        <position position="54"/>
    </location>
</feature>
<dbReference type="PANTHER" id="PTHR43280:SF2">
    <property type="entry name" value="HTH-TYPE TRANSCRIPTIONAL REGULATOR EXSA"/>
    <property type="match status" value="1"/>
</dbReference>
<keyword evidence="3" id="KW-0804">Transcription</keyword>
<name>A0ABV9FEA4_9BACL</name>
<dbReference type="PANTHER" id="PTHR43280">
    <property type="entry name" value="ARAC-FAMILY TRANSCRIPTIONAL REGULATOR"/>
    <property type="match status" value="1"/>
</dbReference>
<sequence>MKLLVADDEALIRDGIRSHIDWGGYGIEIAGVEENGLAALRVLEREPIDILVTDIRMPRMDGIELSREARKRYPNIKIIILSGYEEFEFAQQALELSVMKYLLKPFTRPELEEAVVQAKEEVESMRRAERQMSVTMERLRSSLPLLRDRYLNDWISGRLSAGEIPGRLQSVDLEPGPARYAVTVTAIDGAEQGIPLADGGGSRTDLLSLLLLEEVAGELKESGTGVAFQGRGGETIAVLSGLQHSNELYAFAEAIREKARSIFGLTVSVCLGGLKEDLAEVASSYREALEAMDYRFLVGKDSVVPYDLIHFQSQGAWEGISGEHAGRLVAAIRAGREEQAREELERLFEALRNLQGAGHSDVKSHVTEFVAASLTQLIVSGSRLKEIYGKEYNPYAVILAAKTIDELKQELETMFVDLSRYILDKRGDRKRRVIEEAVEYIQANYSREDLSFNGLSERLGMNPTYFSKLFKQETGSTFTDYVTKVRLDQAKRALRETTLRVSEIAYGAGFRDPFYFSTLFKKHTGLNPTEYRDLR</sequence>
<dbReference type="Proteomes" id="UP001596028">
    <property type="component" value="Unassembled WGS sequence"/>
</dbReference>